<accession>A0A1C3P4Q3</accession>
<organism evidence="3 4">
    <name type="scientific">Candidatus Protofrankia californiensis</name>
    <dbReference type="NCBI Taxonomy" id="1839754"/>
    <lineage>
        <taxon>Bacteria</taxon>
        <taxon>Bacillati</taxon>
        <taxon>Actinomycetota</taxon>
        <taxon>Actinomycetes</taxon>
        <taxon>Frankiales</taxon>
        <taxon>Frankiaceae</taxon>
        <taxon>Protofrankia</taxon>
    </lineage>
</organism>
<dbReference type="AlphaFoldDB" id="A0A1C3P4Q3"/>
<reference evidence="4" key="1">
    <citation type="submission" date="2016-02" db="EMBL/GenBank/DDBJ databases">
        <authorList>
            <person name="Wibberg D."/>
        </authorList>
    </citation>
    <scope>NUCLEOTIDE SEQUENCE [LARGE SCALE GENOMIC DNA]</scope>
</reference>
<dbReference type="Proteomes" id="UP000199013">
    <property type="component" value="Unassembled WGS sequence"/>
</dbReference>
<dbReference type="GO" id="GO:0016746">
    <property type="term" value="F:acyltransferase activity"/>
    <property type="evidence" value="ECO:0007669"/>
    <property type="project" value="UniProtKB-KW"/>
</dbReference>
<dbReference type="EC" id="2.3.1.182" evidence="3"/>
<sequence length="144" mass="15463">MALRHLLGFRVDLDTTSFRALADLVSRAAGRPVSAGKAIVGESAFIHESGIHVDGVLKAPRIYEPFDPAEVGARRRLVVGKHAGRASLRYALREHGIDADEGVLGPVLEGLRSHVSMLKRPLRSSEVRDLYELAAASWAAGAST</sequence>
<proteinExistence type="predicted"/>
<feature type="domain" description="2-isopropylmalate synthase/homocitrate synthase post-catalytic" evidence="2">
    <location>
        <begin position="39"/>
        <end position="109"/>
    </location>
</feature>
<gene>
    <name evidence="3" type="ORF">FDG2_4299</name>
</gene>
<dbReference type="EMBL" id="FLUV01001792">
    <property type="protein sequence ID" value="SBW24791.1"/>
    <property type="molecule type" value="Genomic_DNA"/>
</dbReference>
<evidence type="ECO:0000313" key="4">
    <source>
        <dbReference type="Proteomes" id="UP000199013"/>
    </source>
</evidence>
<dbReference type="Gene3D" id="1.10.238.260">
    <property type="match status" value="1"/>
</dbReference>
<keyword evidence="4" id="KW-1185">Reference proteome</keyword>
<evidence type="ECO:0000259" key="2">
    <source>
        <dbReference type="Pfam" id="PF22617"/>
    </source>
</evidence>
<name>A0A1C3P4Q3_9ACTN</name>
<protein>
    <submittedName>
        <fullName evidence="3">Homocitrate synthase</fullName>
        <ecNumber evidence="3">2.3.1.182</ecNumber>
    </submittedName>
</protein>
<dbReference type="InterPro" id="IPR054691">
    <property type="entry name" value="LeuA/HCS_post-cat"/>
</dbReference>
<evidence type="ECO:0000313" key="3">
    <source>
        <dbReference type="EMBL" id="SBW24791.1"/>
    </source>
</evidence>
<dbReference type="Pfam" id="PF22617">
    <property type="entry name" value="HCS_D2"/>
    <property type="match status" value="1"/>
</dbReference>
<dbReference type="PANTHER" id="PTHR42880">
    <property type="entry name" value="HOMOCITRATE SYNTHASE"/>
    <property type="match status" value="1"/>
</dbReference>
<dbReference type="PANTHER" id="PTHR42880:SF1">
    <property type="entry name" value="ISOPROPYLMALATE_HOMOCITRATE_CITRAMALATE SYNTHASE FAMILY PROTEIN"/>
    <property type="match status" value="1"/>
</dbReference>
<evidence type="ECO:0000256" key="1">
    <source>
        <dbReference type="ARBA" id="ARBA00022679"/>
    </source>
</evidence>
<keyword evidence="1 3" id="KW-0808">Transferase</keyword>
<keyword evidence="3" id="KW-0012">Acyltransferase</keyword>